<dbReference type="PANTHER" id="PTHR32071">
    <property type="entry name" value="TRANSCRIPTIONAL REGULATORY PROTEIN"/>
    <property type="match status" value="1"/>
</dbReference>
<feature type="compositionally biased region" description="Basic residues" evidence="5">
    <location>
        <begin position="1"/>
        <end position="16"/>
    </location>
</feature>
<evidence type="ECO:0000313" key="8">
    <source>
        <dbReference type="Proteomes" id="UP000321083"/>
    </source>
</evidence>
<dbReference type="InterPro" id="IPR058031">
    <property type="entry name" value="AAA_lid_NorR"/>
</dbReference>
<keyword evidence="1" id="KW-0547">Nucleotide-binding</keyword>
<dbReference type="PANTHER" id="PTHR32071:SF57">
    <property type="entry name" value="C4-DICARBOXYLATE TRANSPORT TRANSCRIPTIONAL REGULATORY PROTEIN DCTD"/>
    <property type="match status" value="1"/>
</dbReference>
<dbReference type="GO" id="GO:0005524">
    <property type="term" value="F:ATP binding"/>
    <property type="evidence" value="ECO:0007669"/>
    <property type="project" value="UniProtKB-KW"/>
</dbReference>
<dbReference type="Gene3D" id="3.40.50.300">
    <property type="entry name" value="P-loop containing nucleotide triphosphate hydrolases"/>
    <property type="match status" value="1"/>
</dbReference>
<dbReference type="Gene3D" id="1.10.8.60">
    <property type="match status" value="1"/>
</dbReference>
<dbReference type="GO" id="GO:0043565">
    <property type="term" value="F:sequence-specific DNA binding"/>
    <property type="evidence" value="ECO:0007669"/>
    <property type="project" value="InterPro"/>
</dbReference>
<proteinExistence type="predicted"/>
<keyword evidence="2" id="KW-0067">ATP-binding</keyword>
<dbReference type="PROSITE" id="PS50045">
    <property type="entry name" value="SIGMA54_INTERACT_4"/>
    <property type="match status" value="1"/>
</dbReference>
<evidence type="ECO:0000256" key="5">
    <source>
        <dbReference type="SAM" id="MobiDB-lite"/>
    </source>
</evidence>
<dbReference type="Gene3D" id="1.10.10.60">
    <property type="entry name" value="Homeodomain-like"/>
    <property type="match status" value="1"/>
</dbReference>
<dbReference type="InterPro" id="IPR009057">
    <property type="entry name" value="Homeodomain-like_sf"/>
</dbReference>
<dbReference type="EMBL" id="SRHE01000533">
    <property type="protein sequence ID" value="TWW08718.1"/>
    <property type="molecule type" value="Genomic_DNA"/>
</dbReference>
<reference evidence="7 8" key="1">
    <citation type="submission" date="2019-08" db="EMBL/GenBank/DDBJ databases">
        <title>100 year-old enigma solved: identification of Planctomyces bekefii, the type genus and species of the phylum Planctomycetes.</title>
        <authorList>
            <person name="Svetlana D.N."/>
            <person name="Overmann J."/>
        </authorList>
    </citation>
    <scope>NUCLEOTIDE SEQUENCE [LARGE SCALE GENOMIC DNA]</scope>
    <source>
        <strain evidence="7">Phe10_nw2017</strain>
    </source>
</reference>
<dbReference type="Pfam" id="PF25601">
    <property type="entry name" value="AAA_lid_14"/>
    <property type="match status" value="1"/>
</dbReference>
<evidence type="ECO:0000259" key="6">
    <source>
        <dbReference type="PROSITE" id="PS50045"/>
    </source>
</evidence>
<organism evidence="7 8">
    <name type="scientific">Planctomyces bekefii</name>
    <dbReference type="NCBI Taxonomy" id="1653850"/>
    <lineage>
        <taxon>Bacteria</taxon>
        <taxon>Pseudomonadati</taxon>
        <taxon>Planctomycetota</taxon>
        <taxon>Planctomycetia</taxon>
        <taxon>Planctomycetales</taxon>
        <taxon>Planctomycetaceae</taxon>
        <taxon>Planctomyces</taxon>
    </lineage>
</organism>
<dbReference type="AlphaFoldDB" id="A0A5C6M266"/>
<dbReference type="InterPro" id="IPR027417">
    <property type="entry name" value="P-loop_NTPase"/>
</dbReference>
<dbReference type="SUPFAM" id="SSF46689">
    <property type="entry name" value="Homeodomain-like"/>
    <property type="match status" value="1"/>
</dbReference>
<evidence type="ECO:0000313" key="7">
    <source>
        <dbReference type="EMBL" id="TWW08718.1"/>
    </source>
</evidence>
<dbReference type="SUPFAM" id="SSF52540">
    <property type="entry name" value="P-loop containing nucleoside triphosphate hydrolases"/>
    <property type="match status" value="1"/>
</dbReference>
<dbReference type="CDD" id="cd00009">
    <property type="entry name" value="AAA"/>
    <property type="match status" value="1"/>
</dbReference>
<sequence>MANYHQKHHQRPKTKPTHFQGMVTVSKKMMEFIEQLKKAAASDANILIRGDSGTGKELAARAIHSLSPRSKGPFQALNCATLTSELMQSELFGHVKGAFTGAVADRKGLFEAAHRGTLFLDEIAEMPKDLQPRLLRVLQERHFSPVGSFKIVQSNVRLVSATHQSLRRLVEGGVFRADLMYRIRVIPLFLPRLVERERDIEILSWLFIDEFNRLGQRVISAIAADAIEAMLKYPWPGNIRELRNNIEHAYGMGEGDMLRLRDLAPEVQGAPIPQNQAIDGPSIRRQEVDEILTALREANHRKGEAAAKLGISRSKLWRKIREYGIQ</sequence>
<protein>
    <recommendedName>
        <fullName evidence="6">Sigma-54 factor interaction domain-containing protein</fullName>
    </recommendedName>
</protein>
<dbReference type="Pfam" id="PF00158">
    <property type="entry name" value="Sigma54_activat"/>
    <property type="match status" value="1"/>
</dbReference>
<gene>
    <name evidence="7" type="ORF">E3A20_21530</name>
</gene>
<evidence type="ECO:0000256" key="2">
    <source>
        <dbReference type="ARBA" id="ARBA00022840"/>
    </source>
</evidence>
<dbReference type="PROSITE" id="PS00688">
    <property type="entry name" value="SIGMA54_INTERACT_3"/>
    <property type="match status" value="1"/>
</dbReference>
<name>A0A5C6M266_9PLAN</name>
<dbReference type="InterPro" id="IPR025944">
    <property type="entry name" value="Sigma_54_int_dom_CS"/>
</dbReference>
<dbReference type="FunFam" id="3.40.50.300:FF:000006">
    <property type="entry name" value="DNA-binding transcriptional regulator NtrC"/>
    <property type="match status" value="1"/>
</dbReference>
<dbReference type="SMART" id="SM00382">
    <property type="entry name" value="AAA"/>
    <property type="match status" value="1"/>
</dbReference>
<evidence type="ECO:0000256" key="1">
    <source>
        <dbReference type="ARBA" id="ARBA00022741"/>
    </source>
</evidence>
<dbReference type="InterPro" id="IPR003593">
    <property type="entry name" value="AAA+_ATPase"/>
</dbReference>
<evidence type="ECO:0000256" key="3">
    <source>
        <dbReference type="ARBA" id="ARBA00023015"/>
    </source>
</evidence>
<feature type="region of interest" description="Disordered" evidence="5">
    <location>
        <begin position="1"/>
        <end position="20"/>
    </location>
</feature>
<feature type="domain" description="Sigma-54 factor interaction" evidence="6">
    <location>
        <begin position="22"/>
        <end position="251"/>
    </location>
</feature>
<comment type="caution">
    <text evidence="7">The sequence shown here is derived from an EMBL/GenBank/DDBJ whole genome shotgun (WGS) entry which is preliminary data.</text>
</comment>
<dbReference type="InterPro" id="IPR002078">
    <property type="entry name" value="Sigma_54_int"/>
</dbReference>
<dbReference type="PRINTS" id="PR01590">
    <property type="entry name" value="HTHFIS"/>
</dbReference>
<keyword evidence="8" id="KW-1185">Reference proteome</keyword>
<dbReference type="Proteomes" id="UP000321083">
    <property type="component" value="Unassembled WGS sequence"/>
</dbReference>
<accession>A0A5C6M266</accession>
<dbReference type="Pfam" id="PF02954">
    <property type="entry name" value="HTH_8"/>
    <property type="match status" value="1"/>
</dbReference>
<dbReference type="GO" id="GO:0006355">
    <property type="term" value="P:regulation of DNA-templated transcription"/>
    <property type="evidence" value="ECO:0007669"/>
    <property type="project" value="InterPro"/>
</dbReference>
<reference evidence="7 8" key="2">
    <citation type="submission" date="2019-08" db="EMBL/GenBank/DDBJ databases">
        <authorList>
            <person name="Henke P."/>
        </authorList>
    </citation>
    <scope>NUCLEOTIDE SEQUENCE [LARGE SCALE GENOMIC DNA]</scope>
    <source>
        <strain evidence="7">Phe10_nw2017</strain>
    </source>
</reference>
<evidence type="ECO:0000256" key="4">
    <source>
        <dbReference type="ARBA" id="ARBA00023163"/>
    </source>
</evidence>
<keyword evidence="4" id="KW-0804">Transcription</keyword>
<keyword evidence="3" id="KW-0805">Transcription regulation</keyword>
<dbReference type="InterPro" id="IPR002197">
    <property type="entry name" value="HTH_Fis"/>
</dbReference>